<evidence type="ECO:0000313" key="4">
    <source>
        <dbReference type="Proteomes" id="UP001194580"/>
    </source>
</evidence>
<evidence type="ECO:0000313" key="3">
    <source>
        <dbReference type="EMBL" id="KAG0281043.1"/>
    </source>
</evidence>
<dbReference type="PROSITE" id="PS50888">
    <property type="entry name" value="BHLH"/>
    <property type="match status" value="1"/>
</dbReference>
<dbReference type="GO" id="GO:0003700">
    <property type="term" value="F:DNA-binding transcription factor activity"/>
    <property type="evidence" value="ECO:0007669"/>
    <property type="project" value="TreeGrafter"/>
</dbReference>
<dbReference type="GO" id="GO:0046983">
    <property type="term" value="F:protein dimerization activity"/>
    <property type="evidence" value="ECO:0007669"/>
    <property type="project" value="InterPro"/>
</dbReference>
<dbReference type="Pfam" id="PF00010">
    <property type="entry name" value="HLH"/>
    <property type="match status" value="1"/>
</dbReference>
<dbReference type="InterPro" id="IPR036638">
    <property type="entry name" value="HLH_DNA-bd_sf"/>
</dbReference>
<dbReference type="SUPFAM" id="SSF47459">
    <property type="entry name" value="HLH, helix-loop-helix DNA-binding domain"/>
    <property type="match status" value="1"/>
</dbReference>
<evidence type="ECO:0000259" key="2">
    <source>
        <dbReference type="PROSITE" id="PS50888"/>
    </source>
</evidence>
<dbReference type="EMBL" id="JAAAIL010000035">
    <property type="protein sequence ID" value="KAG0281043.1"/>
    <property type="molecule type" value="Genomic_DNA"/>
</dbReference>
<organism evidence="3 4">
    <name type="scientific">Linnemannia exigua</name>
    <dbReference type="NCBI Taxonomy" id="604196"/>
    <lineage>
        <taxon>Eukaryota</taxon>
        <taxon>Fungi</taxon>
        <taxon>Fungi incertae sedis</taxon>
        <taxon>Mucoromycota</taxon>
        <taxon>Mortierellomycotina</taxon>
        <taxon>Mortierellomycetes</taxon>
        <taxon>Mortierellales</taxon>
        <taxon>Mortierellaceae</taxon>
        <taxon>Linnemannia</taxon>
    </lineage>
</organism>
<dbReference type="Proteomes" id="UP001194580">
    <property type="component" value="Unassembled WGS sequence"/>
</dbReference>
<feature type="coiled-coil region" evidence="1">
    <location>
        <begin position="286"/>
        <end position="330"/>
    </location>
</feature>
<dbReference type="InterPro" id="IPR011598">
    <property type="entry name" value="bHLH_dom"/>
</dbReference>
<feature type="coiled-coil region" evidence="1">
    <location>
        <begin position="90"/>
        <end position="122"/>
    </location>
</feature>
<keyword evidence="4" id="KW-1185">Reference proteome</keyword>
<comment type="caution">
    <text evidence="3">The sequence shown here is derived from an EMBL/GenBank/DDBJ whole genome shotgun (WGS) entry which is preliminary data.</text>
</comment>
<dbReference type="PANTHER" id="PTHR47787:SF1">
    <property type="entry name" value="CENTROMERE-BINDING PROTEIN 1"/>
    <property type="match status" value="1"/>
</dbReference>
<accession>A0AAD4HBW3</accession>
<proteinExistence type="predicted"/>
<keyword evidence="1" id="KW-0175">Coiled coil</keyword>
<dbReference type="AlphaFoldDB" id="A0AAD4HBW3"/>
<dbReference type="Gene3D" id="4.10.280.10">
    <property type="entry name" value="Helix-loop-helix DNA-binding domain"/>
    <property type="match status" value="1"/>
</dbReference>
<reference evidence="3" key="1">
    <citation type="journal article" date="2020" name="Fungal Divers.">
        <title>Resolving the Mortierellaceae phylogeny through synthesis of multi-gene phylogenetics and phylogenomics.</title>
        <authorList>
            <person name="Vandepol N."/>
            <person name="Liber J."/>
            <person name="Desiro A."/>
            <person name="Na H."/>
            <person name="Kennedy M."/>
            <person name="Barry K."/>
            <person name="Grigoriev I.V."/>
            <person name="Miller A.N."/>
            <person name="O'Donnell K."/>
            <person name="Stajich J.E."/>
            <person name="Bonito G."/>
        </authorList>
    </citation>
    <scope>NUCLEOTIDE SEQUENCE</scope>
    <source>
        <strain evidence="3">NRRL 28262</strain>
    </source>
</reference>
<gene>
    <name evidence="3" type="primary">CBF1_2</name>
    <name evidence="3" type="ORF">BGZ95_007243</name>
</gene>
<evidence type="ECO:0000256" key="1">
    <source>
        <dbReference type="SAM" id="Coils"/>
    </source>
</evidence>
<dbReference type="PANTHER" id="PTHR47787">
    <property type="entry name" value="CENTROMERE-BINDING PROTEIN 1"/>
    <property type="match status" value="1"/>
</dbReference>
<protein>
    <submittedName>
        <fullName evidence="3">Basic helix-loop-helix protein</fullName>
    </submittedName>
</protein>
<name>A0AAD4HBW3_9FUNG</name>
<sequence length="330" mass="36348">MTSSSEIHVQEVLNNLSNSIKRDAEIVDGSSFTAAIAQQDATALPTSLATDLPVSLPAELTTALVADLPVGLPVTIATSIPSQDHNQIGQEQLERIAQQHQQEQAQLQIAQAQAQAQAEQDAQVQAQVQAVQAHVQAHVQAQVAQAHAQQAQEQLQPLQEALIEDSHVIHVNALDSNNSSTLATVPITSVASAVPPPAKPAPGSEEWHRIRRDNHKEVERRRRDNINQGINDLAAVIPNNDKNKGQILRQAVNYISAIQEAQVKMMEEMQNVEAIKFEREQALVAKNLAQAELQNLITQHDELKRNYDALRKEYEDAEEAKKKQRTADEE</sequence>
<feature type="domain" description="BHLH" evidence="2">
    <location>
        <begin position="210"/>
        <end position="258"/>
    </location>
</feature>
<dbReference type="GO" id="GO:0005634">
    <property type="term" value="C:nucleus"/>
    <property type="evidence" value="ECO:0007669"/>
    <property type="project" value="TreeGrafter"/>
</dbReference>
<dbReference type="SMART" id="SM00353">
    <property type="entry name" value="HLH"/>
    <property type="match status" value="1"/>
</dbReference>